<comment type="caution">
    <text evidence="1">The sequence shown here is derived from an EMBL/GenBank/DDBJ whole genome shotgun (WGS) entry which is preliminary data.</text>
</comment>
<dbReference type="Proteomes" id="UP000430345">
    <property type="component" value="Unassembled WGS sequence"/>
</dbReference>
<evidence type="ECO:0000313" key="2">
    <source>
        <dbReference type="Proteomes" id="UP000430345"/>
    </source>
</evidence>
<reference evidence="1 2" key="1">
    <citation type="submission" date="2019-10" db="EMBL/GenBank/DDBJ databases">
        <title>The Genome Sequence of Clostridium tarantellae Isolated from Fish Brain.</title>
        <authorList>
            <person name="Bano L."/>
            <person name="Kiel M."/>
            <person name="Sales G."/>
            <person name="Doxey A.C."/>
            <person name="Mansfield M.J."/>
            <person name="Schiavone M."/>
            <person name="Rossetto O."/>
            <person name="Pirazzini M."/>
            <person name="Dobrindt U."/>
            <person name="Montecucco C."/>
        </authorList>
    </citation>
    <scope>NUCLEOTIDE SEQUENCE [LARGE SCALE GENOMIC DNA]</scope>
    <source>
        <strain evidence="1 2">DSM 3997</strain>
    </source>
</reference>
<organism evidence="1 2">
    <name type="scientific">Clostridium tarantellae</name>
    <dbReference type="NCBI Taxonomy" id="39493"/>
    <lineage>
        <taxon>Bacteria</taxon>
        <taxon>Bacillati</taxon>
        <taxon>Bacillota</taxon>
        <taxon>Clostridia</taxon>
        <taxon>Eubacteriales</taxon>
        <taxon>Clostridiaceae</taxon>
        <taxon>Clostridium</taxon>
    </lineage>
</organism>
<evidence type="ECO:0008006" key="3">
    <source>
        <dbReference type="Google" id="ProtNLM"/>
    </source>
</evidence>
<protein>
    <recommendedName>
        <fullName evidence="3">Bacteriocin</fullName>
    </recommendedName>
</protein>
<accession>A0A6I1MPK0</accession>
<dbReference type="AlphaFoldDB" id="A0A6I1MPK0"/>
<evidence type="ECO:0000313" key="1">
    <source>
        <dbReference type="EMBL" id="MPQ44994.1"/>
    </source>
</evidence>
<keyword evidence="2" id="KW-1185">Reference proteome</keyword>
<gene>
    <name evidence="1" type="ORF">GBZ86_14815</name>
</gene>
<proteinExistence type="predicted"/>
<dbReference type="EMBL" id="WHJC01000388">
    <property type="protein sequence ID" value="MPQ44994.1"/>
    <property type="molecule type" value="Genomic_DNA"/>
</dbReference>
<name>A0A6I1MPK0_9CLOT</name>
<sequence>MLKFSENVLSTTILNKKLMINVIGYNECFQHSSLKKQYLQYDIGSCCCCTCCCCIGVNIGSGSVSTNFNQPNTE</sequence>
<dbReference type="RefSeq" id="WP_152891925.1">
    <property type="nucleotide sequence ID" value="NZ_WHJC01000388.1"/>
</dbReference>